<accession>A0A953HL67</accession>
<comment type="caution">
    <text evidence="1">The sequence shown here is derived from an EMBL/GenBank/DDBJ whole genome shotgun (WGS) entry which is preliminary data.</text>
</comment>
<dbReference type="AlphaFoldDB" id="A0A953HL67"/>
<reference evidence="1" key="1">
    <citation type="submission" date="2021-06" db="EMBL/GenBank/DDBJ databases">
        <title>44 bacteria genomes isolated from Dapeng, Shenzhen.</title>
        <authorList>
            <person name="Zheng W."/>
            <person name="Yu S."/>
            <person name="Huang Y."/>
        </authorList>
    </citation>
    <scope>NUCLEOTIDE SEQUENCE</scope>
    <source>
        <strain evidence="1">DP5N28-2</strain>
    </source>
</reference>
<dbReference type="EMBL" id="JAHVHU010000006">
    <property type="protein sequence ID" value="MBY5957954.1"/>
    <property type="molecule type" value="Genomic_DNA"/>
</dbReference>
<protein>
    <submittedName>
        <fullName evidence="1">Uncharacterized protein</fullName>
    </submittedName>
</protein>
<proteinExistence type="predicted"/>
<evidence type="ECO:0000313" key="2">
    <source>
        <dbReference type="Proteomes" id="UP000753961"/>
    </source>
</evidence>
<organism evidence="1 2">
    <name type="scientific">Membranihabitans marinus</name>
    <dbReference type="NCBI Taxonomy" id="1227546"/>
    <lineage>
        <taxon>Bacteria</taxon>
        <taxon>Pseudomonadati</taxon>
        <taxon>Bacteroidota</taxon>
        <taxon>Saprospiria</taxon>
        <taxon>Saprospirales</taxon>
        <taxon>Saprospiraceae</taxon>
        <taxon>Membranihabitans</taxon>
    </lineage>
</organism>
<evidence type="ECO:0000313" key="1">
    <source>
        <dbReference type="EMBL" id="MBY5957954.1"/>
    </source>
</evidence>
<dbReference type="RefSeq" id="WP_222579470.1">
    <property type="nucleotide sequence ID" value="NZ_JAHVHU010000006.1"/>
</dbReference>
<sequence>MTRTRKRAENASGKRSVWDLERIWCQTLAGKASGKRSVWDLDRIWCKTLAGKASGKRSVWNLDHRRSARHYPFPHASTANV</sequence>
<gene>
    <name evidence="1" type="ORF">KUV50_07430</name>
</gene>
<keyword evidence="2" id="KW-1185">Reference proteome</keyword>
<name>A0A953HL67_9BACT</name>
<dbReference type="Proteomes" id="UP000753961">
    <property type="component" value="Unassembled WGS sequence"/>
</dbReference>